<dbReference type="PANTHER" id="PTHR40547:SF1">
    <property type="entry name" value="SLL0298 PROTEIN"/>
    <property type="match status" value="1"/>
</dbReference>
<dbReference type="STRING" id="428990.SAMN06295987_1011306"/>
<organism evidence="3 4">
    <name type="scientific">Novosphingobium mathurense</name>
    <dbReference type="NCBI Taxonomy" id="428990"/>
    <lineage>
        <taxon>Bacteria</taxon>
        <taxon>Pseudomonadati</taxon>
        <taxon>Pseudomonadota</taxon>
        <taxon>Alphaproteobacteria</taxon>
        <taxon>Sphingomonadales</taxon>
        <taxon>Sphingomonadaceae</taxon>
        <taxon>Novosphingobium</taxon>
    </lineage>
</organism>
<gene>
    <name evidence="3" type="ORF">SAMN06295987_1011306</name>
</gene>
<keyword evidence="1" id="KW-1133">Transmembrane helix</keyword>
<keyword evidence="4" id="KW-1185">Reference proteome</keyword>
<evidence type="ECO:0000256" key="1">
    <source>
        <dbReference type="SAM" id="Phobius"/>
    </source>
</evidence>
<feature type="transmembrane region" description="Helical" evidence="1">
    <location>
        <begin position="81"/>
        <end position="102"/>
    </location>
</feature>
<evidence type="ECO:0000259" key="2">
    <source>
        <dbReference type="Pfam" id="PF09835"/>
    </source>
</evidence>
<reference evidence="4" key="1">
    <citation type="submission" date="2017-02" db="EMBL/GenBank/DDBJ databases">
        <authorList>
            <person name="Varghese N."/>
            <person name="Submissions S."/>
        </authorList>
    </citation>
    <scope>NUCLEOTIDE SEQUENCE [LARGE SCALE GENOMIC DNA]</scope>
    <source>
        <strain evidence="4">SM117</strain>
    </source>
</reference>
<sequence length="208" mass="22782">MSGIFRRISASLLRRMPSREDFERNRWIAPIAHRVLSPELWRFTRRSVPRGVALGLFAGFIVPVGQIFLAAFLALPARANVSIAALVTFVTNPFTLPFWVVVANRLGRFFLHVDPTGVASAVGSGMDDSAWDTLIWFAQSAGFAAVGFVVLAIVASALGYVLSGLIWRSWIGRKHRARRVRHAQARAEREARAHEAVAASAASFEAAA</sequence>
<keyword evidence="1" id="KW-0472">Membrane</keyword>
<dbReference type="PANTHER" id="PTHR40547">
    <property type="entry name" value="SLL0298 PROTEIN"/>
    <property type="match status" value="1"/>
</dbReference>
<dbReference type="InterPro" id="IPR018639">
    <property type="entry name" value="DUF2062"/>
</dbReference>
<name>A0A1U6H5I7_9SPHN</name>
<feature type="transmembrane region" description="Helical" evidence="1">
    <location>
        <begin position="52"/>
        <end position="75"/>
    </location>
</feature>
<evidence type="ECO:0000313" key="4">
    <source>
        <dbReference type="Proteomes" id="UP000190989"/>
    </source>
</evidence>
<feature type="transmembrane region" description="Helical" evidence="1">
    <location>
        <begin position="146"/>
        <end position="171"/>
    </location>
</feature>
<accession>A0A1U6H5I7</accession>
<dbReference type="EMBL" id="FVZE01000001">
    <property type="protein sequence ID" value="SLJ91018.1"/>
    <property type="molecule type" value="Genomic_DNA"/>
</dbReference>
<dbReference type="Proteomes" id="UP000190989">
    <property type="component" value="Unassembled WGS sequence"/>
</dbReference>
<evidence type="ECO:0000313" key="3">
    <source>
        <dbReference type="EMBL" id="SLJ91018.1"/>
    </source>
</evidence>
<feature type="domain" description="DUF2062" evidence="2">
    <location>
        <begin position="30"/>
        <end position="175"/>
    </location>
</feature>
<dbReference type="AlphaFoldDB" id="A0A1U6H5I7"/>
<keyword evidence="1" id="KW-0812">Transmembrane</keyword>
<protein>
    <recommendedName>
        <fullName evidence="2">DUF2062 domain-containing protein</fullName>
    </recommendedName>
</protein>
<proteinExistence type="predicted"/>
<dbReference type="Pfam" id="PF09835">
    <property type="entry name" value="DUF2062"/>
    <property type="match status" value="1"/>
</dbReference>